<proteinExistence type="predicted"/>
<keyword evidence="7" id="KW-0378">Hydrolase</keyword>
<reference evidence="14" key="1">
    <citation type="submission" date="2020-06" db="EMBL/GenBank/DDBJ databases">
        <authorList>
            <consortium name="Plant Systems Biology data submission"/>
        </authorList>
    </citation>
    <scope>NUCLEOTIDE SEQUENCE</scope>
    <source>
        <strain evidence="14">D6</strain>
    </source>
</reference>
<evidence type="ECO:0000256" key="4">
    <source>
        <dbReference type="ARBA" id="ARBA00022722"/>
    </source>
</evidence>
<dbReference type="PROSITE" id="PS51257">
    <property type="entry name" value="PROKAR_LIPOPROTEIN"/>
    <property type="match status" value="1"/>
</dbReference>
<sequence>MDKARLESTSASTLQQSKVLHLSVVIVAFLGCLFGLSGMRHRAAAAVNDPKTETGKRDSASMSTPQNGKNSQQQQTRSIQATLVISLLAFAALLLLVFGTNNNSTMSMTATIRKPDPSEERSQSTKPPANDNPAALEQLQSLKIVSMNLAACDPSEEAPSDWNVDTVTKAVQKELLHEDPDILALQECPRRPEEWAATYFEGYQVMGVKSSHAFYVMLLVRNGLDATPVPLSDRIPAVVAKITHANGRAVMVASCHLAPFAGGAGRRRHQVGGLLDAAGKEQPLVIAGDTNMRTEEDAVMEGTDFGLLDAWKLAGADPATQHTWDTRNHMDEEGGYFNKYYGDKTREYATRYDRIYISPPAQADSGMVSVESFGLLANKPVIPSSRTHFLSDHFGMVCELKI</sequence>
<dbReference type="PANTHER" id="PTHR15822">
    <property type="entry name" value="TRAF AND TNF RECEPTOR-ASSOCIATED PROTEIN"/>
    <property type="match status" value="1"/>
</dbReference>
<dbReference type="AlphaFoldDB" id="A0A9N8EVS7"/>
<evidence type="ECO:0000256" key="1">
    <source>
        <dbReference type="ARBA" id="ARBA00001936"/>
    </source>
</evidence>
<dbReference type="GO" id="GO:0046872">
    <property type="term" value="F:metal ion binding"/>
    <property type="evidence" value="ECO:0007669"/>
    <property type="project" value="UniProtKB-KW"/>
</dbReference>
<dbReference type="InterPro" id="IPR051547">
    <property type="entry name" value="TDP2-like"/>
</dbReference>
<dbReference type="Gene3D" id="3.60.10.10">
    <property type="entry name" value="Endonuclease/exonuclease/phosphatase"/>
    <property type="match status" value="1"/>
</dbReference>
<feature type="transmembrane region" description="Helical" evidence="12">
    <location>
        <begin position="79"/>
        <end position="99"/>
    </location>
</feature>
<evidence type="ECO:0000256" key="8">
    <source>
        <dbReference type="ARBA" id="ARBA00022842"/>
    </source>
</evidence>
<keyword evidence="12" id="KW-1133">Transmembrane helix</keyword>
<evidence type="ECO:0000256" key="7">
    <source>
        <dbReference type="ARBA" id="ARBA00022801"/>
    </source>
</evidence>
<keyword evidence="12" id="KW-0812">Transmembrane</keyword>
<name>A0A9N8EVS7_9STRA</name>
<accession>A0A9N8EVS7</accession>
<keyword evidence="5" id="KW-0479">Metal-binding</keyword>
<dbReference type="OrthoDB" id="9975959at2759"/>
<dbReference type="PANTHER" id="PTHR15822:SF4">
    <property type="entry name" value="TYROSYL-DNA PHOSPHODIESTERASE 2"/>
    <property type="match status" value="1"/>
</dbReference>
<dbReference type="GO" id="GO:0004518">
    <property type="term" value="F:nuclease activity"/>
    <property type="evidence" value="ECO:0007669"/>
    <property type="project" value="UniProtKB-KW"/>
</dbReference>
<evidence type="ECO:0000313" key="14">
    <source>
        <dbReference type="EMBL" id="CAB9528062.1"/>
    </source>
</evidence>
<feature type="transmembrane region" description="Helical" evidence="12">
    <location>
        <begin position="20"/>
        <end position="39"/>
    </location>
</feature>
<dbReference type="GO" id="GO:0003697">
    <property type="term" value="F:single-stranded DNA binding"/>
    <property type="evidence" value="ECO:0007669"/>
    <property type="project" value="TreeGrafter"/>
</dbReference>
<dbReference type="Proteomes" id="UP001153069">
    <property type="component" value="Unassembled WGS sequence"/>
</dbReference>
<gene>
    <name evidence="14" type="ORF">SEMRO_2139_G316130.1</name>
</gene>
<feature type="compositionally biased region" description="Basic and acidic residues" evidence="11">
    <location>
        <begin position="113"/>
        <end position="123"/>
    </location>
</feature>
<comment type="caution">
    <text evidence="14">The sequence shown here is derived from an EMBL/GenBank/DDBJ whole genome shotgun (WGS) entry which is preliminary data.</text>
</comment>
<organism evidence="14 15">
    <name type="scientific">Seminavis robusta</name>
    <dbReference type="NCBI Taxonomy" id="568900"/>
    <lineage>
        <taxon>Eukaryota</taxon>
        <taxon>Sar</taxon>
        <taxon>Stramenopiles</taxon>
        <taxon>Ochrophyta</taxon>
        <taxon>Bacillariophyta</taxon>
        <taxon>Bacillariophyceae</taxon>
        <taxon>Bacillariophycidae</taxon>
        <taxon>Naviculales</taxon>
        <taxon>Naviculaceae</taxon>
        <taxon>Seminavis</taxon>
    </lineage>
</organism>
<evidence type="ECO:0000313" key="15">
    <source>
        <dbReference type="Proteomes" id="UP001153069"/>
    </source>
</evidence>
<keyword evidence="15" id="KW-1185">Reference proteome</keyword>
<keyword evidence="6" id="KW-0227">DNA damage</keyword>
<feature type="compositionally biased region" description="Polar residues" evidence="11">
    <location>
        <begin position="60"/>
        <end position="75"/>
    </location>
</feature>
<protein>
    <submittedName>
        <fullName evidence="14">Tyrosyl-DNA phosphodiesterase 2</fullName>
    </submittedName>
</protein>
<evidence type="ECO:0000256" key="2">
    <source>
        <dbReference type="ARBA" id="ARBA00001946"/>
    </source>
</evidence>
<evidence type="ECO:0000259" key="13">
    <source>
        <dbReference type="Pfam" id="PF03372"/>
    </source>
</evidence>
<dbReference type="GO" id="GO:0005737">
    <property type="term" value="C:cytoplasm"/>
    <property type="evidence" value="ECO:0007669"/>
    <property type="project" value="TreeGrafter"/>
</dbReference>
<keyword evidence="12" id="KW-0472">Membrane</keyword>
<keyword evidence="8" id="KW-0460">Magnesium</keyword>
<evidence type="ECO:0000256" key="10">
    <source>
        <dbReference type="ARBA" id="ARBA00023242"/>
    </source>
</evidence>
<feature type="region of interest" description="Disordered" evidence="11">
    <location>
        <begin position="106"/>
        <end position="133"/>
    </location>
</feature>
<evidence type="ECO:0000256" key="3">
    <source>
        <dbReference type="ARBA" id="ARBA00004322"/>
    </source>
</evidence>
<feature type="compositionally biased region" description="Basic and acidic residues" evidence="11">
    <location>
        <begin position="50"/>
        <end position="59"/>
    </location>
</feature>
<feature type="region of interest" description="Disordered" evidence="11">
    <location>
        <begin position="46"/>
        <end position="75"/>
    </location>
</feature>
<evidence type="ECO:0000256" key="5">
    <source>
        <dbReference type="ARBA" id="ARBA00022723"/>
    </source>
</evidence>
<keyword evidence="9" id="KW-0234">DNA repair</keyword>
<dbReference type="InterPro" id="IPR005135">
    <property type="entry name" value="Endo/exonuclease/phosphatase"/>
</dbReference>
<evidence type="ECO:0000256" key="12">
    <source>
        <dbReference type="SAM" id="Phobius"/>
    </source>
</evidence>
<dbReference type="InterPro" id="IPR036691">
    <property type="entry name" value="Endo/exonu/phosph_ase_sf"/>
</dbReference>
<dbReference type="Pfam" id="PF03372">
    <property type="entry name" value="Exo_endo_phos"/>
    <property type="match status" value="1"/>
</dbReference>
<evidence type="ECO:0000256" key="9">
    <source>
        <dbReference type="ARBA" id="ARBA00023204"/>
    </source>
</evidence>
<dbReference type="GO" id="GO:0006302">
    <property type="term" value="P:double-strand break repair"/>
    <property type="evidence" value="ECO:0007669"/>
    <property type="project" value="TreeGrafter"/>
</dbReference>
<evidence type="ECO:0000256" key="6">
    <source>
        <dbReference type="ARBA" id="ARBA00022763"/>
    </source>
</evidence>
<comment type="subcellular location">
    <subcellularLocation>
        <location evidence="3">Nucleus</location>
        <location evidence="3">PML body</location>
    </subcellularLocation>
</comment>
<dbReference type="SUPFAM" id="SSF56219">
    <property type="entry name" value="DNase I-like"/>
    <property type="match status" value="1"/>
</dbReference>
<comment type="cofactor">
    <cofactor evidence="1">
        <name>Mn(2+)</name>
        <dbReference type="ChEBI" id="CHEBI:29035"/>
    </cofactor>
</comment>
<keyword evidence="4" id="KW-0540">Nuclease</keyword>
<evidence type="ECO:0000256" key="11">
    <source>
        <dbReference type="SAM" id="MobiDB-lite"/>
    </source>
</evidence>
<comment type="cofactor">
    <cofactor evidence="2">
        <name>Mg(2+)</name>
        <dbReference type="ChEBI" id="CHEBI:18420"/>
    </cofactor>
</comment>
<keyword evidence="10" id="KW-0539">Nucleus</keyword>
<dbReference type="GO" id="GO:0070260">
    <property type="term" value="F:5'-tyrosyl-DNA phosphodiesterase activity"/>
    <property type="evidence" value="ECO:0007669"/>
    <property type="project" value="TreeGrafter"/>
</dbReference>
<feature type="domain" description="Endonuclease/exonuclease/phosphatase" evidence="13">
    <location>
        <begin position="162"/>
        <end position="393"/>
    </location>
</feature>
<dbReference type="EMBL" id="CAICTM010002137">
    <property type="protein sequence ID" value="CAB9528062.1"/>
    <property type="molecule type" value="Genomic_DNA"/>
</dbReference>